<feature type="compositionally biased region" description="Polar residues" evidence="2">
    <location>
        <begin position="477"/>
        <end position="495"/>
    </location>
</feature>
<keyword evidence="1" id="KW-0175">Coiled coil</keyword>
<organism evidence="3 4">
    <name type="scientific">Portunus trituberculatus</name>
    <name type="common">Swimming crab</name>
    <name type="synonym">Neptunus trituberculatus</name>
    <dbReference type="NCBI Taxonomy" id="210409"/>
    <lineage>
        <taxon>Eukaryota</taxon>
        <taxon>Metazoa</taxon>
        <taxon>Ecdysozoa</taxon>
        <taxon>Arthropoda</taxon>
        <taxon>Crustacea</taxon>
        <taxon>Multicrustacea</taxon>
        <taxon>Malacostraca</taxon>
        <taxon>Eumalacostraca</taxon>
        <taxon>Eucarida</taxon>
        <taxon>Decapoda</taxon>
        <taxon>Pleocyemata</taxon>
        <taxon>Brachyura</taxon>
        <taxon>Eubrachyura</taxon>
        <taxon>Portunoidea</taxon>
        <taxon>Portunidae</taxon>
        <taxon>Portuninae</taxon>
        <taxon>Portunus</taxon>
    </lineage>
</organism>
<accession>A0A5B7CW40</accession>
<feature type="region of interest" description="Disordered" evidence="2">
    <location>
        <begin position="128"/>
        <end position="159"/>
    </location>
</feature>
<dbReference type="Proteomes" id="UP000324222">
    <property type="component" value="Unassembled WGS sequence"/>
</dbReference>
<feature type="region of interest" description="Disordered" evidence="2">
    <location>
        <begin position="337"/>
        <end position="363"/>
    </location>
</feature>
<feature type="compositionally biased region" description="Basic and acidic residues" evidence="2">
    <location>
        <begin position="696"/>
        <end position="713"/>
    </location>
</feature>
<evidence type="ECO:0000313" key="4">
    <source>
        <dbReference type="Proteomes" id="UP000324222"/>
    </source>
</evidence>
<evidence type="ECO:0000313" key="3">
    <source>
        <dbReference type="EMBL" id="MPC12536.1"/>
    </source>
</evidence>
<gene>
    <name evidence="3" type="ORF">E2C01_005235</name>
</gene>
<feature type="region of interest" description="Disordered" evidence="2">
    <location>
        <begin position="193"/>
        <end position="279"/>
    </location>
</feature>
<feature type="compositionally biased region" description="Polar residues" evidence="2">
    <location>
        <begin position="679"/>
        <end position="691"/>
    </location>
</feature>
<keyword evidence="4" id="KW-1185">Reference proteome</keyword>
<feature type="compositionally biased region" description="Polar residues" evidence="2">
    <location>
        <begin position="208"/>
        <end position="234"/>
    </location>
</feature>
<feature type="compositionally biased region" description="Polar residues" evidence="2">
    <location>
        <begin position="337"/>
        <end position="359"/>
    </location>
</feature>
<sequence length="759" mass="83326">MSFQYFREVEESTKEEEQMEMEDSLTEGEEASESNLSNELIKSLNSTLGDLEQAEKKLIEMNSQNHTATDSQSSESCYLDFMYEFLADFRLKLQQSCEEFISLESQALALLEERKALQDLSLQISNSPRKTVKPKHDSLATVPSDMEQADKKAESEDGTVSEMKFTLPKVMHQESIPLDTVAVRKDSSFFETNTAVPQKDQDKDTAPVCTNGTLRNNTMDNTSDALTNTEQTIDSGVPSHETPPKATPASTTQDSPCDRKKTPEQVATDEEYDGPSPIGMRRMFGSFSAEPKIPLPCPSPTISVVNSPAFSPSPTSVHIANSLAMKLNNEVSPQDTITAQRSNDSGDSSPSETRPTIPQKQEGKVMVLKFALESDDIESNTPPDTDTNTAQTSDINTPNETPSRDTCSPPSCDKKEVSEHTEETDEYDGPSPIGMRRMFGSFSQEPKIPLPPSSPILSVENSFAFSLALKSDLELSPSETTDAQKTCDSSPSETRLTIPEEDDDQGTVHTHLNAAPEKDNIKGDILLNTQKDIKQPNDKDVCNLTTPPKDLHSSTTMERSPSDKKAVPEHSEVAPEEEYDGPSPIGMRRMFGSFSQEPKISLPPSSPVLSVENSPSFSPISLSLDLELSPSEIIGVQKGSDSSPSEIRLTIVDKDKDKATLSTHTSATLKKDNIKSDIPPNTQKNMKQSTEGGLCGKKEHPEQIVDEKCEEISPRMFGSNYQDSKTSFLPPSPHRRSENSPIMPQLNLDVSPVSVESES</sequence>
<dbReference type="EMBL" id="VSRR010000221">
    <property type="protein sequence ID" value="MPC12536.1"/>
    <property type="molecule type" value="Genomic_DNA"/>
</dbReference>
<name>A0A5B7CW40_PORTR</name>
<feature type="region of interest" description="Disordered" evidence="2">
    <location>
        <begin position="671"/>
        <end position="759"/>
    </location>
</feature>
<comment type="caution">
    <text evidence="3">The sequence shown here is derived from an EMBL/GenBank/DDBJ whole genome shotgun (WGS) entry which is preliminary data.</text>
</comment>
<feature type="compositionally biased region" description="Basic and acidic residues" evidence="2">
    <location>
        <begin position="412"/>
        <end position="421"/>
    </location>
</feature>
<feature type="compositionally biased region" description="Polar residues" evidence="2">
    <location>
        <begin position="719"/>
        <end position="729"/>
    </location>
</feature>
<feature type="compositionally biased region" description="Polar residues" evidence="2">
    <location>
        <begin position="379"/>
        <end position="409"/>
    </location>
</feature>
<feature type="coiled-coil region" evidence="1">
    <location>
        <begin position="44"/>
        <end position="71"/>
    </location>
</feature>
<feature type="region of interest" description="Disordered" evidence="2">
    <location>
        <begin position="375"/>
        <end position="449"/>
    </location>
</feature>
<feature type="region of interest" description="Disordered" evidence="2">
    <location>
        <begin position="476"/>
        <end position="616"/>
    </location>
</feature>
<feature type="region of interest" description="Disordered" evidence="2">
    <location>
        <begin position="1"/>
        <end position="39"/>
    </location>
</feature>
<feature type="compositionally biased region" description="Acidic residues" evidence="2">
    <location>
        <begin position="17"/>
        <end position="32"/>
    </location>
</feature>
<protein>
    <submittedName>
        <fullName evidence="3">Uncharacterized protein</fullName>
    </submittedName>
</protein>
<feature type="compositionally biased region" description="Low complexity" evidence="2">
    <location>
        <begin position="607"/>
        <end position="616"/>
    </location>
</feature>
<evidence type="ECO:0000256" key="1">
    <source>
        <dbReference type="SAM" id="Coils"/>
    </source>
</evidence>
<proteinExistence type="predicted"/>
<reference evidence="3 4" key="1">
    <citation type="submission" date="2019-05" db="EMBL/GenBank/DDBJ databases">
        <title>Another draft genome of Portunus trituberculatus and its Hox gene families provides insights of decapod evolution.</title>
        <authorList>
            <person name="Jeong J.-H."/>
            <person name="Song I."/>
            <person name="Kim S."/>
            <person name="Choi T."/>
            <person name="Kim D."/>
            <person name="Ryu S."/>
            <person name="Kim W."/>
        </authorList>
    </citation>
    <scope>NUCLEOTIDE SEQUENCE [LARGE SCALE GENOMIC DNA]</scope>
    <source>
        <tissue evidence="3">Muscle</tissue>
    </source>
</reference>
<dbReference type="AlphaFoldDB" id="A0A5B7CW40"/>
<feature type="compositionally biased region" description="Basic and acidic residues" evidence="2">
    <location>
        <begin position="531"/>
        <end position="541"/>
    </location>
</feature>
<evidence type="ECO:0000256" key="2">
    <source>
        <dbReference type="SAM" id="MobiDB-lite"/>
    </source>
</evidence>
<feature type="compositionally biased region" description="Basic and acidic residues" evidence="2">
    <location>
        <begin position="560"/>
        <end position="573"/>
    </location>
</feature>
<feature type="compositionally biased region" description="Basic and acidic residues" evidence="2">
    <location>
        <begin position="7"/>
        <end position="16"/>
    </location>
</feature>